<dbReference type="Proteomes" id="UP000749559">
    <property type="component" value="Unassembled WGS sequence"/>
</dbReference>
<evidence type="ECO:0000313" key="1">
    <source>
        <dbReference type="EMBL" id="CAH1797673.1"/>
    </source>
</evidence>
<organism evidence="1 2">
    <name type="scientific">Owenia fusiformis</name>
    <name type="common">Polychaete worm</name>
    <dbReference type="NCBI Taxonomy" id="6347"/>
    <lineage>
        <taxon>Eukaryota</taxon>
        <taxon>Metazoa</taxon>
        <taxon>Spiralia</taxon>
        <taxon>Lophotrochozoa</taxon>
        <taxon>Annelida</taxon>
        <taxon>Polychaeta</taxon>
        <taxon>Sedentaria</taxon>
        <taxon>Canalipalpata</taxon>
        <taxon>Sabellida</taxon>
        <taxon>Oweniida</taxon>
        <taxon>Oweniidae</taxon>
        <taxon>Owenia</taxon>
    </lineage>
</organism>
<accession>A0A8S4PUC4</accession>
<name>A0A8S4PUC4_OWEFU</name>
<keyword evidence="2" id="KW-1185">Reference proteome</keyword>
<dbReference type="AlphaFoldDB" id="A0A8S4PUC4"/>
<sequence length="134" mass="15182">QSYIMGNIIGVIKGRTYTATHVANHYSKTVFARVDSTKRKVDTGQSQDGARGGDCSGTVQEWKNSEFIQIPTDEFRAFHPNTHGKRNVVYISIVDENGNWLCDNLSKKEDKSVIVDKEGRIRDAVYGTVHKYEW</sequence>
<proteinExistence type="predicted"/>
<dbReference type="EMBL" id="CAIIXF020000010">
    <property type="protein sequence ID" value="CAH1797673.1"/>
    <property type="molecule type" value="Genomic_DNA"/>
</dbReference>
<dbReference type="OrthoDB" id="10026623at2759"/>
<protein>
    <submittedName>
        <fullName evidence="1">Uncharacterized protein</fullName>
    </submittedName>
</protein>
<comment type="caution">
    <text evidence="1">The sequence shown here is derived from an EMBL/GenBank/DDBJ whole genome shotgun (WGS) entry which is preliminary data.</text>
</comment>
<evidence type="ECO:0000313" key="2">
    <source>
        <dbReference type="Proteomes" id="UP000749559"/>
    </source>
</evidence>
<reference evidence="1" key="1">
    <citation type="submission" date="2022-03" db="EMBL/GenBank/DDBJ databases">
        <authorList>
            <person name="Martin C."/>
        </authorList>
    </citation>
    <scope>NUCLEOTIDE SEQUENCE</scope>
</reference>
<feature type="non-terminal residue" evidence="1">
    <location>
        <position position="1"/>
    </location>
</feature>
<gene>
    <name evidence="1" type="ORF">OFUS_LOCUS21910</name>
</gene>